<dbReference type="InterPro" id="IPR040351">
    <property type="entry name" value="RAB3IL/RAB3IP/Sec2"/>
</dbReference>
<evidence type="ECO:0000313" key="7">
    <source>
        <dbReference type="Proteomes" id="UP001152795"/>
    </source>
</evidence>
<organism evidence="6 7">
    <name type="scientific">Paramuricea clavata</name>
    <name type="common">Red gorgonian</name>
    <name type="synonym">Violescent sea-whip</name>
    <dbReference type="NCBI Taxonomy" id="317549"/>
    <lineage>
        <taxon>Eukaryota</taxon>
        <taxon>Metazoa</taxon>
        <taxon>Cnidaria</taxon>
        <taxon>Anthozoa</taxon>
        <taxon>Octocorallia</taxon>
        <taxon>Malacalcyonacea</taxon>
        <taxon>Plexauridae</taxon>
        <taxon>Paramuricea</taxon>
    </lineage>
</organism>
<dbReference type="GO" id="GO:0070319">
    <property type="term" value="C:Golgi to plasma membrane transport vesicle"/>
    <property type="evidence" value="ECO:0007669"/>
    <property type="project" value="TreeGrafter"/>
</dbReference>
<dbReference type="InterPro" id="IPR009449">
    <property type="entry name" value="Sec2_N"/>
</dbReference>
<dbReference type="SUPFAM" id="SSF144284">
    <property type="entry name" value="Sec2 N-terminal region"/>
    <property type="match status" value="1"/>
</dbReference>
<evidence type="ECO:0000313" key="6">
    <source>
        <dbReference type="EMBL" id="CAB4040077.1"/>
    </source>
</evidence>
<protein>
    <recommendedName>
        <fullName evidence="5">GDP/GTP exchange factor Sec2 N-terminal domain-containing protein</fullName>
    </recommendedName>
</protein>
<gene>
    <name evidence="6" type="ORF">PACLA_8A089590</name>
</gene>
<feature type="domain" description="GDP/GTP exchange factor Sec2 N-terminal" evidence="5">
    <location>
        <begin position="86"/>
        <end position="198"/>
    </location>
</feature>
<dbReference type="EMBL" id="CACRXK020026243">
    <property type="protein sequence ID" value="CAB4040077.1"/>
    <property type="molecule type" value="Genomic_DNA"/>
</dbReference>
<accession>A0A7D9K3V6</accession>
<dbReference type="PANTHER" id="PTHR14430:SF0">
    <property type="entry name" value="SEC2P DOMAIN-CONTAINING PROTEIN"/>
    <property type="match status" value="1"/>
</dbReference>
<evidence type="ECO:0000256" key="4">
    <source>
        <dbReference type="SAM" id="MobiDB-lite"/>
    </source>
</evidence>
<feature type="non-terminal residue" evidence="6">
    <location>
        <position position="1"/>
    </location>
</feature>
<evidence type="ECO:0000256" key="1">
    <source>
        <dbReference type="ARBA" id="ARBA00023054"/>
    </source>
</evidence>
<dbReference type="Gene3D" id="1.20.5.4880">
    <property type="match status" value="1"/>
</dbReference>
<reference evidence="6" key="1">
    <citation type="submission" date="2020-04" db="EMBL/GenBank/DDBJ databases">
        <authorList>
            <person name="Alioto T."/>
            <person name="Alioto T."/>
            <person name="Gomez Garrido J."/>
        </authorList>
    </citation>
    <scope>NUCLEOTIDE SEQUENCE</scope>
    <source>
        <strain evidence="6">A484AB</strain>
    </source>
</reference>
<dbReference type="Proteomes" id="UP001152795">
    <property type="component" value="Unassembled WGS sequence"/>
</dbReference>
<feature type="region of interest" description="Disordered" evidence="4">
    <location>
        <begin position="45"/>
        <end position="76"/>
    </location>
</feature>
<evidence type="ECO:0000259" key="5">
    <source>
        <dbReference type="Pfam" id="PF06428"/>
    </source>
</evidence>
<feature type="coiled-coil region" evidence="3">
    <location>
        <begin position="118"/>
        <end position="195"/>
    </location>
</feature>
<comment type="caution">
    <text evidence="6">The sequence shown here is derived from an EMBL/GenBank/DDBJ whole genome shotgun (WGS) entry which is preliminary data.</text>
</comment>
<dbReference type="PANTHER" id="PTHR14430">
    <property type="entry name" value="RABIN3-RELATED"/>
    <property type="match status" value="1"/>
</dbReference>
<name>A0A7D9K3V6_PARCT</name>
<comment type="similarity">
    <text evidence="2">Belongs to the SEC2 family.</text>
</comment>
<evidence type="ECO:0000256" key="2">
    <source>
        <dbReference type="ARBA" id="ARBA00025794"/>
    </source>
</evidence>
<proteinExistence type="inferred from homology"/>
<feature type="compositionally biased region" description="Polar residues" evidence="4">
    <location>
        <begin position="1"/>
        <end position="11"/>
    </location>
</feature>
<dbReference type="GO" id="GO:0005085">
    <property type="term" value="F:guanyl-nucleotide exchange factor activity"/>
    <property type="evidence" value="ECO:0007669"/>
    <property type="project" value="InterPro"/>
</dbReference>
<keyword evidence="1 3" id="KW-0175">Coiled coil</keyword>
<feature type="region of interest" description="Disordered" evidence="4">
    <location>
        <begin position="1"/>
        <end position="24"/>
    </location>
</feature>
<dbReference type="AlphaFoldDB" id="A0A7D9K3V6"/>
<sequence>MDQISNGSISHESPVENGSVLNRSSSEPELGIVVKACANVAQSVPMKVDSKSSLSSASSGEFRQRAATHGGSTSSMKKLAMLRKQRLAKSPSTYSEEDSNLDGLTRRYSQDLMKAHAFDKLQEQLNKAQEELKLKDEEVVKLSSLRNELESELEELTASLFQEAHAMVLEANIKQSNAEKKFRETHSKVEMLEAEVEALKTLVITSTPSKPGFRRRSTEQLNSCNSCGSVHCMNLNNNIHSDEGKCIEGSVPNQEREVSFHLLLRIMLLNLSN</sequence>
<keyword evidence="7" id="KW-1185">Reference proteome</keyword>
<dbReference type="Pfam" id="PF06428">
    <property type="entry name" value="Sec2p"/>
    <property type="match status" value="1"/>
</dbReference>
<evidence type="ECO:0000256" key="3">
    <source>
        <dbReference type="SAM" id="Coils"/>
    </source>
</evidence>
<dbReference type="OrthoDB" id="5560525at2759"/>
<dbReference type="GO" id="GO:0006887">
    <property type="term" value="P:exocytosis"/>
    <property type="evidence" value="ECO:0007669"/>
    <property type="project" value="TreeGrafter"/>
</dbReference>